<name>A0ABS6S138_9BACT</name>
<dbReference type="RefSeq" id="WP_218253147.1">
    <property type="nucleotide sequence ID" value="NZ_JABXWD010000273.1"/>
</dbReference>
<dbReference type="PANTHER" id="PTHR30595">
    <property type="entry name" value="GLPR-RELATED TRANSCRIPTIONAL REPRESSOR"/>
    <property type="match status" value="1"/>
</dbReference>
<accession>A0ABS6S138</accession>
<dbReference type="PANTHER" id="PTHR30595:SF6">
    <property type="entry name" value="SCHLAFEN ALBA-2 DOMAIN-CONTAINING PROTEIN"/>
    <property type="match status" value="1"/>
</dbReference>
<dbReference type="InterPro" id="IPR038461">
    <property type="entry name" value="Schlafen_AlbA_2_dom_sf"/>
</dbReference>
<gene>
    <name evidence="2" type="ORF">HWQ67_13145</name>
</gene>
<feature type="domain" description="Schlafen AlbA-2" evidence="1">
    <location>
        <begin position="4"/>
        <end position="121"/>
    </location>
</feature>
<dbReference type="EMBL" id="JABXWD010000273">
    <property type="protein sequence ID" value="MBV6342531.1"/>
    <property type="molecule type" value="Genomic_DNA"/>
</dbReference>
<dbReference type="InterPro" id="IPR007421">
    <property type="entry name" value="Schlafen_AlbA_2_dom"/>
</dbReference>
<dbReference type="Proteomes" id="UP001196980">
    <property type="component" value="Unassembled WGS sequence"/>
</dbReference>
<dbReference type="Gene3D" id="3.30.565.60">
    <property type="match status" value="1"/>
</dbReference>
<proteinExistence type="predicted"/>
<dbReference type="Pfam" id="PF04326">
    <property type="entry name" value="SLFN_AlbA_2"/>
    <property type="match status" value="1"/>
</dbReference>
<evidence type="ECO:0000313" key="2">
    <source>
        <dbReference type="EMBL" id="MBV6342531.1"/>
    </source>
</evidence>
<dbReference type="Pfam" id="PF13749">
    <property type="entry name" value="HATPase_c_4"/>
    <property type="match status" value="1"/>
</dbReference>
<dbReference type="Gene3D" id="3.30.950.30">
    <property type="entry name" value="Schlafen, AAA domain"/>
    <property type="match status" value="1"/>
</dbReference>
<reference evidence="2 3" key="1">
    <citation type="journal article" date="2020" name="J Geophys Res Biogeosci">
        <title>Magnetotaxis as an Adaptation to Enable Bacterial Shuttling of Microbial Sulfur and Sulfur Cycling Across Aquatic Oxic#Anoxic Interfaces.</title>
        <authorList>
            <person name="Li J."/>
            <person name="Liu P."/>
            <person name="Wang J."/>
            <person name="Roberts A.P."/>
            <person name="Pan Y."/>
        </authorList>
    </citation>
    <scope>NUCLEOTIDE SEQUENCE [LARGE SCALE GENOMIC DNA]</scope>
    <source>
        <strain evidence="2 3">MYR-1_YQ</strain>
    </source>
</reference>
<dbReference type="InterPro" id="IPR038475">
    <property type="entry name" value="RecG_C_sf"/>
</dbReference>
<keyword evidence="3" id="KW-1185">Reference proteome</keyword>
<evidence type="ECO:0000259" key="1">
    <source>
        <dbReference type="Pfam" id="PF04326"/>
    </source>
</evidence>
<organism evidence="2 3">
    <name type="scientific">Candidatus Magnetobacterium casense</name>
    <dbReference type="NCBI Taxonomy" id="1455061"/>
    <lineage>
        <taxon>Bacteria</taxon>
        <taxon>Pseudomonadati</taxon>
        <taxon>Nitrospirota</taxon>
        <taxon>Thermodesulfovibrionia</taxon>
        <taxon>Thermodesulfovibrionales</taxon>
        <taxon>Candidatus Magnetobacteriaceae</taxon>
        <taxon>Candidatus Magnetobacterium</taxon>
    </lineage>
</organism>
<evidence type="ECO:0000313" key="3">
    <source>
        <dbReference type="Proteomes" id="UP001196980"/>
    </source>
</evidence>
<protein>
    <submittedName>
        <fullName evidence="2">DNA binding domain-containing protein</fullName>
    </submittedName>
</protein>
<sequence length="544" mass="62224">METMVTECKSLSKVHGKGAKLEDLAVTCVCLANSQGGRIIIGFEDKDKQPPPAQIVTDDVVNATITRLRSLCFNVSLSVSNIETHDNGGQYFVIMVSPSKAIATTSNGKLYIRVGDQCQPVHGEDIYRLVSEKDTFQWELQQHDISIGQIPESNIRWFAGEIRQSNRVKPGIKELSDAEIVQHYNLVIDNKLTNLGILWLGVATQRIQLTYPITIQYIVYDEQENKTRKHSWHDCTQNPKELLMDIEKQAVELTYYQEFPHGLLRKQIRHYDQRVIRELLVNSIAHKSYTISADIFIRLYTDRLEITNPGSLPLGITKDNILHTTNRRNPHMVRILHDMELMEGEGTGYNLLYEISSREAKPFPVAESDFNTTKVTQYSKIMDEEVVYLLDFISSHYQLSQKEFIVMGIVARHKKILPSQLARELQLNEEERLRPYVSGLLEQDLLVSRGVKKGKEYMINTRLIASARINVKPTLKTIEFHRLKALIEEDVKYHPNSGISEIKTRLEDVSLNDVRKATYTLVAEGILATEGAKRNRCYSLAKKK</sequence>
<comment type="caution">
    <text evidence="2">The sequence shown here is derived from an EMBL/GenBank/DDBJ whole genome shotgun (WGS) entry which is preliminary data.</text>
</comment>